<dbReference type="Proteomes" id="UP000434957">
    <property type="component" value="Unassembled WGS sequence"/>
</dbReference>
<proteinExistence type="predicted"/>
<dbReference type="EMBL" id="QXFV01003020">
    <property type="protein sequence ID" value="KAE8980750.1"/>
    <property type="molecule type" value="Genomic_DNA"/>
</dbReference>
<comment type="caution">
    <text evidence="3">The sequence shown here is derived from an EMBL/GenBank/DDBJ whole genome shotgun (WGS) entry which is preliminary data.</text>
</comment>
<protein>
    <submittedName>
        <fullName evidence="3">Uncharacterized protein</fullName>
    </submittedName>
</protein>
<accession>A0A6A4CMN7</accession>
<dbReference type="EMBL" id="QXFT01003121">
    <property type="protein sequence ID" value="KAE9289103.1"/>
    <property type="molecule type" value="Genomic_DNA"/>
</dbReference>
<evidence type="ECO:0000313" key="1">
    <source>
        <dbReference type="EMBL" id="KAE8980750.1"/>
    </source>
</evidence>
<evidence type="ECO:0000313" key="5">
    <source>
        <dbReference type="Proteomes" id="UP000434957"/>
    </source>
</evidence>
<evidence type="ECO:0000313" key="6">
    <source>
        <dbReference type="Proteomes" id="UP000435112"/>
    </source>
</evidence>
<dbReference type="AlphaFoldDB" id="A0A6A4CMN7"/>
<evidence type="ECO:0000313" key="3">
    <source>
        <dbReference type="EMBL" id="KAE9289103.1"/>
    </source>
</evidence>
<evidence type="ECO:0000313" key="4">
    <source>
        <dbReference type="Proteomes" id="UP000429607"/>
    </source>
</evidence>
<evidence type="ECO:0000313" key="2">
    <source>
        <dbReference type="EMBL" id="KAE8981778.1"/>
    </source>
</evidence>
<reference evidence="3 5" key="1">
    <citation type="submission" date="2018-08" db="EMBL/GenBank/DDBJ databases">
        <title>Genomic investigation of the strawberry pathogen Phytophthora fragariae indicates pathogenicity is determined by transcriptional variation in three key races.</title>
        <authorList>
            <person name="Adams T.M."/>
            <person name="Armitage A.D."/>
            <person name="Sobczyk M.K."/>
            <person name="Bates H.J."/>
            <person name="Dunwell J.M."/>
            <person name="Nellist C.F."/>
            <person name="Harrison R.J."/>
        </authorList>
    </citation>
    <scope>NUCLEOTIDE SEQUENCE [LARGE SCALE GENOMIC DNA]</scope>
    <source>
        <strain evidence="1 4">SCRP249</strain>
        <strain evidence="2 6">SCRP324</strain>
        <strain evidence="3 5">SCRP333</strain>
    </source>
</reference>
<keyword evidence="5" id="KW-1185">Reference proteome</keyword>
<name>A0A6A4CMN7_9STRA</name>
<dbReference type="Proteomes" id="UP000429607">
    <property type="component" value="Unassembled WGS sequence"/>
</dbReference>
<sequence>MVSVLLSTIPIVLDAGLASTGLDFPLHVLTLIRSAHDLEVLRRPTTMETTTDCNH</sequence>
<dbReference type="EMBL" id="QXFU01002765">
    <property type="protein sequence ID" value="KAE8981778.1"/>
    <property type="molecule type" value="Genomic_DNA"/>
</dbReference>
<gene>
    <name evidence="1" type="ORF">PR001_g24198</name>
    <name evidence="2" type="ORF">PR002_g23722</name>
    <name evidence="3" type="ORF">PR003_g25642</name>
</gene>
<organism evidence="3 5">
    <name type="scientific">Phytophthora rubi</name>
    <dbReference type="NCBI Taxonomy" id="129364"/>
    <lineage>
        <taxon>Eukaryota</taxon>
        <taxon>Sar</taxon>
        <taxon>Stramenopiles</taxon>
        <taxon>Oomycota</taxon>
        <taxon>Peronosporomycetes</taxon>
        <taxon>Peronosporales</taxon>
        <taxon>Peronosporaceae</taxon>
        <taxon>Phytophthora</taxon>
    </lineage>
</organism>
<dbReference type="Proteomes" id="UP000435112">
    <property type="component" value="Unassembled WGS sequence"/>
</dbReference>